<sequence length="433" mass="46031">AEEDGHWSPPTRVIVLNKIDRLRDNRELLVWQQRLPEAIALCSLPAVDDQERPGQAKLARRIRRLAEGDVGDVTLRVPLSNPKAINLIETQTTVRDRQYEDGVLVVNADMSDRLLRQLRSLGVETPGRGEVQRAAEDRARSRKTCHEPALSPSRMGWRGASPCAPGVRASVPLNPCETRLMDPRASLACAQVRGRPARLGTHAGKQPARKECAMRTAALSVSLLFATAASAQGLLDPFAAEVIEYSPGADVPMGFDDPMSALGEPARFTGVGSFPGAVTPFNPAFLSSEVVTIGAGGSLTLRLGTPAIDAATNPFGVDLIIFHNGGYIDAAFPAGVVGGTFFDGGSIGVSEDGVEFFAVTMPAESDFPTLGYLDLPTPFTDVPGDVSSDFRLPVDPTIDPDGLDWDQLVDAYDGSGGGIGIDIGTVGLFEVNF</sequence>
<gene>
    <name evidence="2" type="ORF">SCF082_LOCUS29485</name>
</gene>
<evidence type="ECO:0000313" key="3">
    <source>
        <dbReference type="Proteomes" id="UP001642464"/>
    </source>
</evidence>
<comment type="caution">
    <text evidence="2">The sequence shown here is derived from an EMBL/GenBank/DDBJ whole genome shotgun (WGS) entry which is preliminary data.</text>
</comment>
<name>A0ABP0MRZ8_9DINO</name>
<evidence type="ECO:0000313" key="2">
    <source>
        <dbReference type="EMBL" id="CAK9054267.1"/>
    </source>
</evidence>
<keyword evidence="3" id="KW-1185">Reference proteome</keyword>
<dbReference type="EMBL" id="CAXAMM010023835">
    <property type="protein sequence ID" value="CAK9054267.1"/>
    <property type="molecule type" value="Genomic_DNA"/>
</dbReference>
<feature type="non-terminal residue" evidence="2">
    <location>
        <position position="1"/>
    </location>
</feature>
<proteinExistence type="predicted"/>
<dbReference type="Proteomes" id="UP001642464">
    <property type="component" value="Unassembled WGS sequence"/>
</dbReference>
<feature type="region of interest" description="Disordered" evidence="1">
    <location>
        <begin position="137"/>
        <end position="158"/>
    </location>
</feature>
<organism evidence="2 3">
    <name type="scientific">Durusdinium trenchii</name>
    <dbReference type="NCBI Taxonomy" id="1381693"/>
    <lineage>
        <taxon>Eukaryota</taxon>
        <taxon>Sar</taxon>
        <taxon>Alveolata</taxon>
        <taxon>Dinophyceae</taxon>
        <taxon>Suessiales</taxon>
        <taxon>Symbiodiniaceae</taxon>
        <taxon>Durusdinium</taxon>
    </lineage>
</organism>
<reference evidence="2 3" key="1">
    <citation type="submission" date="2024-02" db="EMBL/GenBank/DDBJ databases">
        <authorList>
            <person name="Chen Y."/>
            <person name="Shah S."/>
            <person name="Dougan E. K."/>
            <person name="Thang M."/>
            <person name="Chan C."/>
        </authorList>
    </citation>
    <scope>NUCLEOTIDE SEQUENCE [LARGE SCALE GENOMIC DNA]</scope>
</reference>
<accession>A0ABP0MRZ8</accession>
<protein>
    <submittedName>
        <fullName evidence="2">GTPase HflX (GTP-binding protein HflX)</fullName>
    </submittedName>
</protein>
<feature type="non-terminal residue" evidence="2">
    <location>
        <position position="433"/>
    </location>
</feature>
<evidence type="ECO:0000256" key="1">
    <source>
        <dbReference type="SAM" id="MobiDB-lite"/>
    </source>
</evidence>